<reference evidence="2" key="1">
    <citation type="submission" date="2015-06" db="EMBL/GenBank/DDBJ databases">
        <authorList>
            <person name="Bertelli C."/>
        </authorList>
    </citation>
    <scope>NUCLEOTIDE SEQUENCE [LARGE SCALE GENOMIC DNA]</scope>
    <source>
        <strain evidence="2">CRIB-30</strain>
    </source>
</reference>
<sequence length="260" mass="30251">MIREYYYVGSLLPDLQIGMPPELTFKDLMQILSINLQASDLKKVEVIRRLFDIYHLKALAKGTPFSERGNFDENDLEEALVTKSGLPEYFQDYLERHQSKEERLQDFTALLSLYFNREMEGSSGFIKELMRMERDSRLVMLALRAKKFSRDVTKELQYEDPDDDLVASILAQKDAVSFDPPDEYQDLKSLYEENAEEPLKLQQAVAEWKFEKIAQMEGVDPFSIDKILGYTARLVLAEKWLELDEQKGKEIVDNILKEAT</sequence>
<dbReference type="OrthoDB" id="21113at2"/>
<dbReference type="RefSeq" id="WP_098037876.1">
    <property type="nucleotide sequence ID" value="NZ_CWGJ01000011.1"/>
</dbReference>
<dbReference type="EMBL" id="CWGJ01000011">
    <property type="protein sequence ID" value="CRX38019.1"/>
    <property type="molecule type" value="Genomic_DNA"/>
</dbReference>
<dbReference type="Pfam" id="PF10962">
    <property type="entry name" value="DUF2764"/>
    <property type="match status" value="1"/>
</dbReference>
<name>A0A0H5DQX8_9BACT</name>
<evidence type="ECO:0000313" key="2">
    <source>
        <dbReference type="Proteomes" id="UP000220251"/>
    </source>
</evidence>
<dbReference type="Proteomes" id="UP000220251">
    <property type="component" value="Unassembled WGS sequence"/>
</dbReference>
<evidence type="ECO:0000313" key="1">
    <source>
        <dbReference type="EMBL" id="CRX38019.1"/>
    </source>
</evidence>
<accession>A0A0H5DQX8</accession>
<proteinExistence type="predicted"/>
<dbReference type="InterPro" id="IPR024492">
    <property type="entry name" value="DUF2764"/>
</dbReference>
<gene>
    <name evidence="1" type="ORF">ELAC_0667</name>
</gene>
<keyword evidence="2" id="KW-1185">Reference proteome</keyword>
<dbReference type="AlphaFoldDB" id="A0A0H5DQX8"/>
<organism evidence="1 2">
    <name type="scientific">Estrella lausannensis</name>
    <dbReference type="NCBI Taxonomy" id="483423"/>
    <lineage>
        <taxon>Bacteria</taxon>
        <taxon>Pseudomonadati</taxon>
        <taxon>Chlamydiota</taxon>
        <taxon>Chlamydiia</taxon>
        <taxon>Parachlamydiales</taxon>
        <taxon>Candidatus Criblamydiaceae</taxon>
        <taxon>Estrella</taxon>
    </lineage>
</organism>
<protein>
    <submittedName>
        <fullName evidence="1">Uncharacterized protein</fullName>
    </submittedName>
</protein>